<gene>
    <name evidence="2" type="ORF">SAMN04489740_2037</name>
</gene>
<reference evidence="2 3" key="1">
    <citation type="submission" date="2016-10" db="EMBL/GenBank/DDBJ databases">
        <authorList>
            <person name="de Groot N.N."/>
        </authorList>
    </citation>
    <scope>NUCLEOTIDE SEQUENCE [LARGE SCALE GENOMIC DNA]</scope>
    <source>
        <strain evidence="2 3">DSM 22274</strain>
    </source>
</reference>
<proteinExistence type="predicted"/>
<dbReference type="Pfam" id="PF00395">
    <property type="entry name" value="SLH"/>
    <property type="match status" value="3"/>
</dbReference>
<dbReference type="GO" id="GO:0005975">
    <property type="term" value="P:carbohydrate metabolic process"/>
    <property type="evidence" value="ECO:0007669"/>
    <property type="project" value="InterPro"/>
</dbReference>
<feature type="domain" description="SLH" evidence="1">
    <location>
        <begin position="590"/>
        <end position="646"/>
    </location>
</feature>
<dbReference type="GO" id="GO:0016810">
    <property type="term" value="F:hydrolase activity, acting on carbon-nitrogen (but not peptide) bonds"/>
    <property type="evidence" value="ECO:0007669"/>
    <property type="project" value="InterPro"/>
</dbReference>
<dbReference type="PANTHER" id="PTHR43308">
    <property type="entry name" value="OUTER MEMBRANE PROTEIN ALPHA-RELATED"/>
    <property type="match status" value="1"/>
</dbReference>
<dbReference type="EMBL" id="FNTV01000001">
    <property type="protein sequence ID" value="SEE64752.1"/>
    <property type="molecule type" value="Genomic_DNA"/>
</dbReference>
<feature type="domain" description="SLH" evidence="1">
    <location>
        <begin position="526"/>
        <end position="589"/>
    </location>
</feature>
<dbReference type="SUPFAM" id="SSF88713">
    <property type="entry name" value="Glycoside hydrolase/deacetylase"/>
    <property type="match status" value="1"/>
</dbReference>
<dbReference type="PROSITE" id="PS51272">
    <property type="entry name" value="SLH"/>
    <property type="match status" value="3"/>
</dbReference>
<dbReference type="Proteomes" id="UP000182725">
    <property type="component" value="Unassembled WGS sequence"/>
</dbReference>
<evidence type="ECO:0000313" key="2">
    <source>
        <dbReference type="EMBL" id="SEE64752.1"/>
    </source>
</evidence>
<dbReference type="InterPro" id="IPR002509">
    <property type="entry name" value="NODB_dom"/>
</dbReference>
<dbReference type="AlphaFoldDB" id="A0A1H5KIU9"/>
<dbReference type="Gene3D" id="3.20.20.370">
    <property type="entry name" value="Glycoside hydrolase/deacetylase"/>
    <property type="match status" value="1"/>
</dbReference>
<protein>
    <submittedName>
        <fullName evidence="2">S-layer homology domain-containing protein</fullName>
    </submittedName>
</protein>
<organism evidence="2 3">
    <name type="scientific">Arthrobacter alpinus</name>
    <dbReference type="NCBI Taxonomy" id="656366"/>
    <lineage>
        <taxon>Bacteria</taxon>
        <taxon>Bacillati</taxon>
        <taxon>Actinomycetota</taxon>
        <taxon>Actinomycetes</taxon>
        <taxon>Micrococcales</taxon>
        <taxon>Micrococcaceae</taxon>
        <taxon>Arthrobacter</taxon>
    </lineage>
</organism>
<evidence type="ECO:0000259" key="1">
    <source>
        <dbReference type="PROSITE" id="PS51272"/>
    </source>
</evidence>
<sequence length="646" mass="68951">MVSNARPIRETTPSTFHKSRALVIGLTLALTASVIGFVAPAAQAAIPTTVTLTFDDANADQVPAASFINGLGMKGTFFTPSGYIGVPGYMNVTDVLGLQTAGNEIGGHSVTHPDLTTMNVDEVTRQVCNDRVNLTAMGLDIQNFAYPFASENAAVESIVQQCGYNSARGLGDIRSKVPESATFPFFENIPPANPYVTGAPDQVDNTWTLLDLQNLVTDANTNGGGWIQYTFHHIGTGVDPSSGVADPLTVSTELFQEFSTWLAGQVTAGTVVVKTVKEVIGGTTKPTVAGPAAPAPRTLGNLIQNPSMETPGPNDSPYPNCWAPGSYGVNTPVYTAVSPGHGGTATAARQIGLSNYVGGDAKFLQQMDLGQCAPSATPGNTYLAKAWYKATGVTQFEAYYRTGLGSWVYWTASPWFVASPTEWAQASWTTPAVPAGATAISIGLNIFANGTLITDDYELYDTTTVRAFTDVPSTSQFYREVSWASDNQITTGYSDGTFRPLQNIDRNAMAAFMYRLAGSPAYTPPAVSHFTDVPSTGPFYKEVNWLFDAGITTGYGDGTFRPFGPVNRDAVAAFLYRMNGKPAVPANAPTFVDVAPSNQFYNEIRWLAATGITTGYDGNLFKPVQPIARDAMAAFVYRYNQNFPKG</sequence>
<dbReference type="InterPro" id="IPR051465">
    <property type="entry name" value="Cell_Envelope_Struct_Comp"/>
</dbReference>
<evidence type="ECO:0000313" key="3">
    <source>
        <dbReference type="Proteomes" id="UP000182725"/>
    </source>
</evidence>
<dbReference type="Gene3D" id="2.60.120.260">
    <property type="entry name" value="Galactose-binding domain-like"/>
    <property type="match status" value="1"/>
</dbReference>
<name>A0A1H5KIU9_9MICC</name>
<dbReference type="CDD" id="cd10967">
    <property type="entry name" value="CE4_GLA_like_6s"/>
    <property type="match status" value="1"/>
</dbReference>
<feature type="domain" description="SLH" evidence="1">
    <location>
        <begin position="464"/>
        <end position="525"/>
    </location>
</feature>
<accession>A0A1H5KIU9</accession>
<dbReference type="InterPro" id="IPR001119">
    <property type="entry name" value="SLH_dom"/>
</dbReference>
<dbReference type="InterPro" id="IPR011330">
    <property type="entry name" value="Glyco_hydro/deAcase_b/a-brl"/>
</dbReference>
<dbReference type="Pfam" id="PF01522">
    <property type="entry name" value="Polysacc_deac_1"/>
    <property type="match status" value="1"/>
</dbReference>